<dbReference type="PROSITE" id="PS51257">
    <property type="entry name" value="PROKAR_LIPOPROTEIN"/>
    <property type="match status" value="1"/>
</dbReference>
<dbReference type="InterPro" id="IPR058627">
    <property type="entry name" value="MdtA-like_C"/>
</dbReference>
<dbReference type="Gene3D" id="1.10.287.470">
    <property type="entry name" value="Helix hairpin bin"/>
    <property type="match status" value="1"/>
</dbReference>
<feature type="domain" description="Multidrug resistance protein MdtA-like barrel-sandwich hybrid" evidence="5">
    <location>
        <begin position="58"/>
        <end position="201"/>
    </location>
</feature>
<accession>A0ABU1X1V7</accession>
<evidence type="ECO:0000259" key="7">
    <source>
        <dbReference type="Pfam" id="PF25967"/>
    </source>
</evidence>
<evidence type="ECO:0000313" key="8">
    <source>
        <dbReference type="EMBL" id="MDR7155057.1"/>
    </source>
</evidence>
<evidence type="ECO:0000256" key="1">
    <source>
        <dbReference type="ARBA" id="ARBA00004196"/>
    </source>
</evidence>
<keyword evidence="9" id="KW-1185">Reference proteome</keyword>
<feature type="domain" description="Multidrug resistance protein MdtA-like beta-barrel" evidence="6">
    <location>
        <begin position="206"/>
        <end position="293"/>
    </location>
</feature>
<feature type="signal peptide" evidence="3">
    <location>
        <begin position="1"/>
        <end position="19"/>
    </location>
</feature>
<dbReference type="InterPro" id="IPR058625">
    <property type="entry name" value="MdtA-like_BSH"/>
</dbReference>
<dbReference type="Gene3D" id="2.40.420.20">
    <property type="match status" value="1"/>
</dbReference>
<evidence type="ECO:0000256" key="2">
    <source>
        <dbReference type="ARBA" id="ARBA00009477"/>
    </source>
</evidence>
<evidence type="ECO:0000259" key="6">
    <source>
        <dbReference type="Pfam" id="PF25944"/>
    </source>
</evidence>
<dbReference type="Pfam" id="PF25917">
    <property type="entry name" value="BSH_RND"/>
    <property type="match status" value="1"/>
</dbReference>
<protein>
    <submittedName>
        <fullName evidence="8">Membrane fusion protein (Multidrug efflux system)</fullName>
    </submittedName>
</protein>
<comment type="subcellular location">
    <subcellularLocation>
        <location evidence="1">Cell envelope</location>
    </subcellularLocation>
</comment>
<dbReference type="RefSeq" id="WP_310223888.1">
    <property type="nucleotide sequence ID" value="NZ_JAVDWV010000007.1"/>
</dbReference>
<reference evidence="8 9" key="1">
    <citation type="submission" date="2023-07" db="EMBL/GenBank/DDBJ databases">
        <title>Sorghum-associated microbial communities from plants grown in Nebraska, USA.</title>
        <authorList>
            <person name="Schachtman D."/>
        </authorList>
    </citation>
    <scope>NUCLEOTIDE SEQUENCE [LARGE SCALE GENOMIC DNA]</scope>
    <source>
        <strain evidence="8 9">4256</strain>
    </source>
</reference>
<dbReference type="Pfam" id="PF25876">
    <property type="entry name" value="HH_MFP_RND"/>
    <property type="match status" value="1"/>
</dbReference>
<dbReference type="Gene3D" id="2.40.50.100">
    <property type="match status" value="1"/>
</dbReference>
<dbReference type="Proteomes" id="UP001267638">
    <property type="component" value="Unassembled WGS sequence"/>
</dbReference>
<dbReference type="Gene3D" id="2.40.30.170">
    <property type="match status" value="1"/>
</dbReference>
<organism evidence="8 9">
    <name type="scientific">Sphingobium xenophagum</name>
    <dbReference type="NCBI Taxonomy" id="121428"/>
    <lineage>
        <taxon>Bacteria</taxon>
        <taxon>Pseudomonadati</taxon>
        <taxon>Pseudomonadota</taxon>
        <taxon>Alphaproteobacteria</taxon>
        <taxon>Sphingomonadales</taxon>
        <taxon>Sphingomonadaceae</taxon>
        <taxon>Sphingobium</taxon>
    </lineage>
</organism>
<evidence type="ECO:0000313" key="9">
    <source>
        <dbReference type="Proteomes" id="UP001267638"/>
    </source>
</evidence>
<sequence>MHKGTFIGLLACASALALSACGESPPPAPPPPAVGVVTLKTESVPLVNELPGRIVALEIAEVRPQISGVIRRRLFTEGGTVRAGQLLYEIEDAPYRAALAQAQGSLARANAAIRSTALQAQRYKDLVGVNAVSRQEYDDADAAAQQARADVAAQRGALQAAQVNQGFTRIKAPISGRIGRSLFTPGALVQTGQADPLATIQRTDSVYVDMTQSAAEIIDLKQAMKRGGVSEADGARIQLLLPNGSTYPIEGRLQFSEVSVDPTSGAVTLRATFPNPDGMLLPGMYVRAKLVEGQQSEAILAPQQGITRDARGRATAMVLGKDNKAEMRQVQVTRAVGDKWIVTSGLKPGDKLIVEGLLNLRPGTVVTPGAPQQVTAAQGAPQGSKQGGAN</sequence>
<evidence type="ECO:0000259" key="5">
    <source>
        <dbReference type="Pfam" id="PF25917"/>
    </source>
</evidence>
<dbReference type="InterPro" id="IPR058626">
    <property type="entry name" value="MdtA-like_b-barrel"/>
</dbReference>
<keyword evidence="3" id="KW-0732">Signal</keyword>
<gene>
    <name evidence="8" type="ORF">J2W40_001875</name>
</gene>
<evidence type="ECO:0000259" key="4">
    <source>
        <dbReference type="Pfam" id="PF25876"/>
    </source>
</evidence>
<dbReference type="NCBIfam" id="TIGR01730">
    <property type="entry name" value="RND_mfp"/>
    <property type="match status" value="1"/>
</dbReference>
<dbReference type="InterPro" id="IPR058624">
    <property type="entry name" value="MdtA-like_HH"/>
</dbReference>
<proteinExistence type="inferred from homology"/>
<dbReference type="Pfam" id="PF25944">
    <property type="entry name" value="Beta-barrel_RND"/>
    <property type="match status" value="1"/>
</dbReference>
<feature type="chain" id="PRO_5046157331" evidence="3">
    <location>
        <begin position="20"/>
        <end position="390"/>
    </location>
</feature>
<feature type="domain" description="Multidrug resistance protein MdtA-like C-terminal permuted SH3" evidence="7">
    <location>
        <begin position="298"/>
        <end position="357"/>
    </location>
</feature>
<dbReference type="Pfam" id="PF25967">
    <property type="entry name" value="RND-MFP_C"/>
    <property type="match status" value="1"/>
</dbReference>
<dbReference type="InterPro" id="IPR006143">
    <property type="entry name" value="RND_pump_MFP"/>
</dbReference>
<dbReference type="PANTHER" id="PTHR30158">
    <property type="entry name" value="ACRA/E-RELATED COMPONENT OF DRUG EFFLUX TRANSPORTER"/>
    <property type="match status" value="1"/>
</dbReference>
<feature type="domain" description="Multidrug resistance protein MdtA-like alpha-helical hairpin" evidence="4">
    <location>
        <begin position="99"/>
        <end position="164"/>
    </location>
</feature>
<comment type="similarity">
    <text evidence="2">Belongs to the membrane fusion protein (MFP) (TC 8.A.1) family.</text>
</comment>
<evidence type="ECO:0000256" key="3">
    <source>
        <dbReference type="SAM" id="SignalP"/>
    </source>
</evidence>
<name>A0ABU1X1V7_SPHXE</name>
<dbReference type="EMBL" id="JAVDWV010000007">
    <property type="protein sequence ID" value="MDR7155057.1"/>
    <property type="molecule type" value="Genomic_DNA"/>
</dbReference>
<comment type="caution">
    <text evidence="8">The sequence shown here is derived from an EMBL/GenBank/DDBJ whole genome shotgun (WGS) entry which is preliminary data.</text>
</comment>
<dbReference type="PANTHER" id="PTHR30158:SF3">
    <property type="entry name" value="MULTIDRUG EFFLUX PUMP SUBUNIT ACRA-RELATED"/>
    <property type="match status" value="1"/>
</dbReference>
<dbReference type="SUPFAM" id="SSF111369">
    <property type="entry name" value="HlyD-like secretion proteins"/>
    <property type="match status" value="1"/>
</dbReference>